<dbReference type="OrthoDB" id="25914at2157"/>
<dbReference type="InterPro" id="IPR002035">
    <property type="entry name" value="VWF_A"/>
</dbReference>
<dbReference type="CDD" id="cd00009">
    <property type="entry name" value="AAA"/>
    <property type="match status" value="1"/>
</dbReference>
<keyword evidence="7" id="KW-1185">Reference proteome</keyword>
<reference evidence="7" key="2">
    <citation type="submission" date="2020-03" db="EMBL/GenBank/DDBJ databases">
        <title>Complete Genome Sequences of Extremely Thermoacidophilic, Metal-Mobilizing Type-Strain Members of the Archaeal Family Sulfolobaceae: Acidianus brierleyi DSM-1651T, Acidianus sulfidivorans DSM-18786T, Metallosphaera hakonensis DSM-7519T, and Metallosphaera prunae DSM-10039T.</title>
        <authorList>
            <person name="Counts J.A."/>
            <person name="Kelly R.M."/>
        </authorList>
    </citation>
    <scope>NUCLEOTIDE SEQUENCE [LARGE SCALE GENOMIC DNA]</scope>
    <source>
        <strain evidence="7">HO1-1</strain>
    </source>
</reference>
<dbReference type="Pfam" id="PF01078">
    <property type="entry name" value="Mg_chelatase"/>
    <property type="match status" value="1"/>
</dbReference>
<evidence type="ECO:0000256" key="1">
    <source>
        <dbReference type="ARBA" id="ARBA00005799"/>
    </source>
</evidence>
<evidence type="ECO:0000313" key="7">
    <source>
        <dbReference type="Proteomes" id="UP000247586"/>
    </source>
</evidence>
<dbReference type="InterPro" id="IPR036465">
    <property type="entry name" value="vWFA_dom_sf"/>
</dbReference>
<reference evidence="7" key="3">
    <citation type="submission" date="2020-03" db="EMBL/GenBank/DDBJ databases">
        <title>Sequencing and Assembly of Multiple Reported Metal-Biooxidizing Members of the Extremely Thermoacidophilic Archaeal Family Sulfolobaceae.</title>
        <authorList>
            <person name="Counts J.A."/>
            <person name="Kelly R.M."/>
        </authorList>
    </citation>
    <scope>NUCLEOTIDE SEQUENCE [LARGE SCALE GENOMIC DNA]</scope>
    <source>
        <strain evidence="7">HO1-1</strain>
    </source>
</reference>
<evidence type="ECO:0000256" key="4">
    <source>
        <dbReference type="SAM" id="MobiDB-lite"/>
    </source>
</evidence>
<gene>
    <name evidence="6" type="ORF">DFR87_08045</name>
</gene>
<keyword evidence="2" id="KW-0547">Nucleotide-binding</keyword>
<dbReference type="STRING" id="1293036.GCA_001315825_00089"/>
<evidence type="ECO:0000259" key="5">
    <source>
        <dbReference type="PROSITE" id="PS50234"/>
    </source>
</evidence>
<dbReference type="Pfam" id="PF17863">
    <property type="entry name" value="AAA_lid_2"/>
    <property type="match status" value="1"/>
</dbReference>
<dbReference type="EMBL" id="CP029287">
    <property type="protein sequence ID" value="AWR99648.1"/>
    <property type="molecule type" value="Genomic_DNA"/>
</dbReference>
<keyword evidence="3" id="KW-0067">ATP-binding</keyword>
<dbReference type="InterPro" id="IPR003593">
    <property type="entry name" value="AAA+_ATPase"/>
</dbReference>
<evidence type="ECO:0000256" key="2">
    <source>
        <dbReference type="ARBA" id="ARBA00022741"/>
    </source>
</evidence>
<feature type="region of interest" description="Disordered" evidence="4">
    <location>
        <begin position="316"/>
        <end position="360"/>
    </location>
</feature>
<evidence type="ECO:0000313" key="6">
    <source>
        <dbReference type="EMBL" id="AWR99648.1"/>
    </source>
</evidence>
<reference evidence="6 7" key="1">
    <citation type="submission" date="2018-05" db="EMBL/GenBank/DDBJ databases">
        <title>Complete Genome Sequences of Extremely Thermoacidophilic, Metal-Mobilizing Type-Strain Members of the Archaeal Family Sulfolobaceae: Acidianus brierleyi DSM-1651T, Acidianus sulfidivorans DSM-18786T, Metallosphaera hakonensis DSM-7519T, and Metallosphaera prunae DSM-10039T.</title>
        <authorList>
            <person name="Counts J.A."/>
            <person name="Kelly R.M."/>
        </authorList>
    </citation>
    <scope>NUCLEOTIDE SEQUENCE [LARGE SCALE GENOMIC DNA]</scope>
    <source>
        <strain evidence="6 7">HO1-1</strain>
    </source>
</reference>
<dbReference type="KEGG" id="mhk:DFR87_08045"/>
<dbReference type="Gene3D" id="1.10.8.80">
    <property type="entry name" value="Magnesium chelatase subunit I, C-Terminal domain"/>
    <property type="match status" value="1"/>
</dbReference>
<dbReference type="SMART" id="SM00327">
    <property type="entry name" value="VWA"/>
    <property type="match status" value="1"/>
</dbReference>
<dbReference type="Pfam" id="PF13519">
    <property type="entry name" value="VWA_2"/>
    <property type="match status" value="1"/>
</dbReference>
<dbReference type="Gene3D" id="3.40.50.410">
    <property type="entry name" value="von Willebrand factor, type A domain"/>
    <property type="match status" value="1"/>
</dbReference>
<proteinExistence type="inferred from homology"/>
<feature type="compositionally biased region" description="Basic and acidic residues" evidence="4">
    <location>
        <begin position="349"/>
        <end position="360"/>
    </location>
</feature>
<organism evidence="6 7">
    <name type="scientific">Metallosphaera hakonensis JCM 8857 = DSM 7519</name>
    <dbReference type="NCBI Taxonomy" id="1293036"/>
    <lineage>
        <taxon>Archaea</taxon>
        <taxon>Thermoproteota</taxon>
        <taxon>Thermoprotei</taxon>
        <taxon>Sulfolobales</taxon>
        <taxon>Sulfolobaceae</taxon>
        <taxon>Metallosphaera</taxon>
    </lineage>
</organism>
<protein>
    <submittedName>
        <fullName evidence="6">Protoporphyrin IX magnesium chelatase</fullName>
    </submittedName>
</protein>
<dbReference type="SMART" id="SM00382">
    <property type="entry name" value="AAA"/>
    <property type="match status" value="1"/>
</dbReference>
<feature type="domain" description="VWFA" evidence="5">
    <location>
        <begin position="433"/>
        <end position="604"/>
    </location>
</feature>
<dbReference type="PANTHER" id="PTHR35023:SF1">
    <property type="entry name" value="MG-PROTOPORPHYRIN IX CHELATASE"/>
    <property type="match status" value="1"/>
</dbReference>
<dbReference type="SUPFAM" id="SSF52540">
    <property type="entry name" value="P-loop containing nucleoside triphosphate hydrolases"/>
    <property type="match status" value="1"/>
</dbReference>
<dbReference type="Gene3D" id="3.40.50.300">
    <property type="entry name" value="P-loop containing nucleotide triphosphate hydrolases"/>
    <property type="match status" value="1"/>
</dbReference>
<dbReference type="GO" id="GO:0005524">
    <property type="term" value="F:ATP binding"/>
    <property type="evidence" value="ECO:0007669"/>
    <property type="project" value="UniProtKB-KW"/>
</dbReference>
<dbReference type="InterPro" id="IPR041628">
    <property type="entry name" value="ChlI/MoxR_AAA_lid"/>
</dbReference>
<dbReference type="GeneID" id="36835285"/>
<dbReference type="InterPro" id="IPR027417">
    <property type="entry name" value="P-loop_NTPase"/>
</dbReference>
<comment type="similarity">
    <text evidence="1">Belongs to the Mg-chelatase subunits D/I family.</text>
</comment>
<accession>A0A2U9IUD6</accession>
<dbReference type="InterPro" id="IPR000523">
    <property type="entry name" value="Mg_chelatse_chII-like_cat_dom"/>
</dbReference>
<dbReference type="PROSITE" id="PS50234">
    <property type="entry name" value="VWFA"/>
    <property type="match status" value="1"/>
</dbReference>
<name>A0A2U9IUD6_9CREN</name>
<dbReference type="Proteomes" id="UP000247586">
    <property type="component" value="Chromosome"/>
</dbReference>
<evidence type="ECO:0000256" key="3">
    <source>
        <dbReference type="ARBA" id="ARBA00022840"/>
    </source>
</evidence>
<dbReference type="SUPFAM" id="SSF53300">
    <property type="entry name" value="vWA-like"/>
    <property type="match status" value="1"/>
</dbReference>
<dbReference type="PANTHER" id="PTHR35023">
    <property type="entry name" value="CHELATASE-RELATED"/>
    <property type="match status" value="1"/>
</dbReference>
<dbReference type="InterPro" id="IPR052989">
    <property type="entry name" value="Mg-chelatase_DI-like"/>
</dbReference>
<sequence length="604" mass="66622">MSRTFPFSAIVGQEKLKKALLLVAVDPTITGVLIKGPKGVAKSTAVRALASLLPEIEVVADCPFSCDPHRKDKMCSRCRSRVETKEILPLTKRKKRIVELPVSATLDRVVGTLDIKRVLKEGDRGLEPGLLAQANRGILYIDEVNLLPDDVVNAILDSAASKVNIVEREGISVMHPADFILIGTMNPEEGELRPQLLDRFAISVEAESPSTPEELIEITKRVEEFERDPDGFLKKFEEKEAVLRAKVQNAIEILPKVKISDRHLDTLARTILSLSVSTRAMIAATKVSKALAALDGRDQVTDEDVEEALDLVLGHRKTDRSVSTQTTRKTTSEERNQGNLGDAGGDSKSNGEKAREMKNEEIRSTKIDLPKTKNEGTSFGKGGIFDHVTGKSQDGGFRLDLHLSLINMALNRRSWLEPEDLSFRQIKNQGAVPILLLLDASKSMDFSRRIVLAKSILNGLIVRAYQVRSKVGLISFSGTEAKYVVPFTRNLKKVSEYIEGVTAQGKTPMSMALSLAIRVTNRERRSRRNVSPLIFLISDGKANVSLGGNVTQELSELSEKLGKISKLTVVDTGSPFHPSFNRLISERSGGVLIHVKEFSWDLHK</sequence>
<dbReference type="AlphaFoldDB" id="A0A2U9IUD6"/>
<dbReference type="RefSeq" id="WP_110369301.1">
    <property type="nucleotide sequence ID" value="NZ_CP029287.2"/>
</dbReference>